<feature type="region of interest" description="Disordered" evidence="1">
    <location>
        <begin position="86"/>
        <end position="141"/>
    </location>
</feature>
<dbReference type="AlphaFoldDB" id="A0A8S3ZKM8"/>
<dbReference type="InterPro" id="IPR036390">
    <property type="entry name" value="WH_DNA-bd_sf"/>
</dbReference>
<dbReference type="EMBL" id="CAJHNH020003121">
    <property type="protein sequence ID" value="CAG5128578.1"/>
    <property type="molecule type" value="Genomic_DNA"/>
</dbReference>
<feature type="compositionally biased region" description="Basic residues" evidence="1">
    <location>
        <begin position="108"/>
        <end position="141"/>
    </location>
</feature>
<evidence type="ECO:0000313" key="4">
    <source>
        <dbReference type="Proteomes" id="UP000678393"/>
    </source>
</evidence>
<dbReference type="Proteomes" id="UP000678393">
    <property type="component" value="Unassembled WGS sequence"/>
</dbReference>
<reference evidence="3" key="1">
    <citation type="submission" date="2021-04" db="EMBL/GenBank/DDBJ databases">
        <authorList>
            <consortium name="Molecular Ecology Group"/>
        </authorList>
    </citation>
    <scope>NUCLEOTIDE SEQUENCE</scope>
</reference>
<accession>A0A8S3ZKM8</accession>
<dbReference type="InterPro" id="IPR005818">
    <property type="entry name" value="Histone_H1/H5_H15"/>
</dbReference>
<dbReference type="GO" id="GO:0006334">
    <property type="term" value="P:nucleosome assembly"/>
    <property type="evidence" value="ECO:0007669"/>
    <property type="project" value="InterPro"/>
</dbReference>
<evidence type="ECO:0000259" key="2">
    <source>
        <dbReference type="Pfam" id="PF00538"/>
    </source>
</evidence>
<proteinExistence type="predicted"/>
<organism evidence="3 4">
    <name type="scientific">Candidula unifasciata</name>
    <dbReference type="NCBI Taxonomy" id="100452"/>
    <lineage>
        <taxon>Eukaryota</taxon>
        <taxon>Metazoa</taxon>
        <taxon>Spiralia</taxon>
        <taxon>Lophotrochozoa</taxon>
        <taxon>Mollusca</taxon>
        <taxon>Gastropoda</taxon>
        <taxon>Heterobranchia</taxon>
        <taxon>Euthyneura</taxon>
        <taxon>Panpulmonata</taxon>
        <taxon>Eupulmonata</taxon>
        <taxon>Stylommatophora</taxon>
        <taxon>Helicina</taxon>
        <taxon>Helicoidea</taxon>
        <taxon>Geomitridae</taxon>
        <taxon>Candidula</taxon>
    </lineage>
</organism>
<keyword evidence="4" id="KW-1185">Reference proteome</keyword>
<dbReference type="GO" id="GO:0003677">
    <property type="term" value="F:DNA binding"/>
    <property type="evidence" value="ECO:0007669"/>
    <property type="project" value="InterPro"/>
</dbReference>
<dbReference type="OrthoDB" id="6145093at2759"/>
<feature type="domain" description="H15" evidence="2">
    <location>
        <begin position="21"/>
        <end position="76"/>
    </location>
</feature>
<name>A0A8S3ZKM8_9EUPU</name>
<comment type="caution">
    <text evidence="3">The sequence shown here is derived from an EMBL/GenBank/DDBJ whole genome shotgun (WGS) entry which is preliminary data.</text>
</comment>
<dbReference type="InterPro" id="IPR036388">
    <property type="entry name" value="WH-like_DNA-bd_sf"/>
</dbReference>
<sequence length="141" mass="16560">MASMSASDQHALDNANRITLDAVVEALVNLRDLNGTTLTNLKRYFVNKFPSHVTSTALSSRIKKVLKKGVGEGKIRRDRKRRYFLCNDNDDGGSKKRRNRLDNDAFFHHHKRRRRSKGKKSKKRRRRRRGCKRRRGRRGRC</sequence>
<dbReference type="GO" id="GO:0000786">
    <property type="term" value="C:nucleosome"/>
    <property type="evidence" value="ECO:0007669"/>
    <property type="project" value="InterPro"/>
</dbReference>
<evidence type="ECO:0000256" key="1">
    <source>
        <dbReference type="SAM" id="MobiDB-lite"/>
    </source>
</evidence>
<dbReference type="Pfam" id="PF00538">
    <property type="entry name" value="Linker_histone"/>
    <property type="match status" value="1"/>
</dbReference>
<evidence type="ECO:0000313" key="3">
    <source>
        <dbReference type="EMBL" id="CAG5128578.1"/>
    </source>
</evidence>
<protein>
    <recommendedName>
        <fullName evidence="2">H15 domain-containing protein</fullName>
    </recommendedName>
</protein>
<dbReference type="Gene3D" id="1.10.10.10">
    <property type="entry name" value="Winged helix-like DNA-binding domain superfamily/Winged helix DNA-binding domain"/>
    <property type="match status" value="1"/>
</dbReference>
<dbReference type="SUPFAM" id="SSF46785">
    <property type="entry name" value="Winged helix' DNA-binding domain"/>
    <property type="match status" value="1"/>
</dbReference>
<gene>
    <name evidence="3" type="ORF">CUNI_LOCUS14136</name>
</gene>